<sequence length="109" mass="11971">MEIEEYVTEKGASPFAEWFNALDPHAAAIITVGLARLAAGNTSKVEPIGEGASELKINRGPGYRVYFGRDGKALVILLGGGMKRRQSDDIADALAHWRNYKARKKARNR</sequence>
<comment type="caution">
    <text evidence="1">The sequence shown here is derived from an EMBL/GenBank/DDBJ whole genome shotgun (WGS) entry which is preliminary data.</text>
</comment>
<dbReference type="OrthoDB" id="5296237at2"/>
<dbReference type="AlphaFoldDB" id="A0A3M9XJ69"/>
<evidence type="ECO:0000313" key="1">
    <source>
        <dbReference type="EMBL" id="RNJ48207.1"/>
    </source>
</evidence>
<dbReference type="PIRSF" id="PIRSF028744">
    <property type="entry name" value="Addict_mod_HI1419"/>
    <property type="match status" value="1"/>
</dbReference>
<accession>A0A3M9XJ69</accession>
<proteinExistence type="predicted"/>
<dbReference type="Proteomes" id="UP000268623">
    <property type="component" value="Unassembled WGS sequence"/>
</dbReference>
<name>A0A3M9XJ69_9HYPH</name>
<dbReference type="NCBIfam" id="TIGR02683">
    <property type="entry name" value="upstrm_HI1419"/>
    <property type="match status" value="1"/>
</dbReference>
<dbReference type="RefSeq" id="WP_123177945.1">
    <property type="nucleotide sequence ID" value="NZ_QWDD01000003.1"/>
</dbReference>
<dbReference type="PANTHER" id="PTHR41791:SF1">
    <property type="entry name" value="SSL7039 PROTEIN"/>
    <property type="match status" value="1"/>
</dbReference>
<dbReference type="InterPro" id="IPR014056">
    <property type="entry name" value="TypeIITA-like_toxin_pred"/>
</dbReference>
<keyword evidence="2" id="KW-1185">Reference proteome</keyword>
<dbReference type="PANTHER" id="PTHR41791">
    <property type="entry name" value="SSL7039 PROTEIN"/>
    <property type="match status" value="1"/>
</dbReference>
<organism evidence="1 2">
    <name type="scientific">Methylocystis hirsuta</name>
    <dbReference type="NCBI Taxonomy" id="369798"/>
    <lineage>
        <taxon>Bacteria</taxon>
        <taxon>Pseudomonadati</taxon>
        <taxon>Pseudomonadota</taxon>
        <taxon>Alphaproteobacteria</taxon>
        <taxon>Hyphomicrobiales</taxon>
        <taxon>Methylocystaceae</taxon>
        <taxon>Methylocystis</taxon>
    </lineage>
</organism>
<protein>
    <submittedName>
        <fullName evidence="1">Type II toxin-antitoxin system RelE/ParE family toxin</fullName>
    </submittedName>
</protein>
<evidence type="ECO:0000313" key="2">
    <source>
        <dbReference type="Proteomes" id="UP000268623"/>
    </source>
</evidence>
<reference evidence="1 2" key="1">
    <citation type="submission" date="2018-08" db="EMBL/GenBank/DDBJ databases">
        <title>Genome sequence of Methylocystis hirsuta CSC1, a methanotroph able to accumulate PHAs.</title>
        <authorList>
            <person name="Bordel S."/>
            <person name="Rodriguez E."/>
            <person name="Gancedo J."/>
            <person name="Munoz R."/>
        </authorList>
    </citation>
    <scope>NUCLEOTIDE SEQUENCE [LARGE SCALE GENOMIC DNA]</scope>
    <source>
        <strain evidence="1 2">CSC1</strain>
    </source>
</reference>
<gene>
    <name evidence="1" type="ORF">D1O30_19460</name>
</gene>
<dbReference type="EMBL" id="QWDD01000003">
    <property type="protein sequence ID" value="RNJ48207.1"/>
    <property type="molecule type" value="Genomic_DNA"/>
</dbReference>